<organism evidence="2 3">
    <name type="scientific">Canavalia gladiata</name>
    <name type="common">Sword bean</name>
    <name type="synonym">Dolichos gladiatus</name>
    <dbReference type="NCBI Taxonomy" id="3824"/>
    <lineage>
        <taxon>Eukaryota</taxon>
        <taxon>Viridiplantae</taxon>
        <taxon>Streptophyta</taxon>
        <taxon>Embryophyta</taxon>
        <taxon>Tracheophyta</taxon>
        <taxon>Spermatophyta</taxon>
        <taxon>Magnoliopsida</taxon>
        <taxon>eudicotyledons</taxon>
        <taxon>Gunneridae</taxon>
        <taxon>Pentapetalae</taxon>
        <taxon>rosids</taxon>
        <taxon>fabids</taxon>
        <taxon>Fabales</taxon>
        <taxon>Fabaceae</taxon>
        <taxon>Papilionoideae</taxon>
        <taxon>50 kb inversion clade</taxon>
        <taxon>NPAAA clade</taxon>
        <taxon>indigoferoid/millettioid clade</taxon>
        <taxon>Phaseoleae</taxon>
        <taxon>Canavalia</taxon>
    </lineage>
</organism>
<sequence length="128" mass="14299">MSACRGMLCFFLIANLPFHEVCKNRDKQTLLNNSNCIRETWFLTPQIPMPSLDMSTIAIGLRWESFGCPLHSLPFHLEGKIKLVGKREVVLLDTWPNFSLAVVPAICFGPLYSVSVSSLQAPGDLLSF</sequence>
<gene>
    <name evidence="2" type="ORF">VNO77_16711</name>
</gene>
<dbReference type="AlphaFoldDB" id="A0AAN9LL95"/>
<keyword evidence="1" id="KW-0732">Signal</keyword>
<evidence type="ECO:0000256" key="1">
    <source>
        <dbReference type="SAM" id="SignalP"/>
    </source>
</evidence>
<reference evidence="2 3" key="1">
    <citation type="submission" date="2024-01" db="EMBL/GenBank/DDBJ databases">
        <title>The genomes of 5 underutilized Papilionoideae crops provide insights into root nodulation and disease resistanc.</title>
        <authorList>
            <person name="Jiang F."/>
        </authorList>
    </citation>
    <scope>NUCLEOTIDE SEQUENCE [LARGE SCALE GENOMIC DNA]</scope>
    <source>
        <strain evidence="2">LVBAO_FW01</strain>
        <tissue evidence="2">Leaves</tissue>
    </source>
</reference>
<dbReference type="EMBL" id="JAYMYQ010000004">
    <property type="protein sequence ID" value="KAK7336178.1"/>
    <property type="molecule type" value="Genomic_DNA"/>
</dbReference>
<feature type="chain" id="PRO_5042816683" evidence="1">
    <location>
        <begin position="24"/>
        <end position="128"/>
    </location>
</feature>
<evidence type="ECO:0000313" key="3">
    <source>
        <dbReference type="Proteomes" id="UP001367508"/>
    </source>
</evidence>
<dbReference type="Proteomes" id="UP001367508">
    <property type="component" value="Unassembled WGS sequence"/>
</dbReference>
<name>A0AAN9LL95_CANGL</name>
<protein>
    <submittedName>
        <fullName evidence="2">Uncharacterized protein</fullName>
    </submittedName>
</protein>
<evidence type="ECO:0000313" key="2">
    <source>
        <dbReference type="EMBL" id="KAK7336178.1"/>
    </source>
</evidence>
<keyword evidence="3" id="KW-1185">Reference proteome</keyword>
<comment type="caution">
    <text evidence="2">The sequence shown here is derived from an EMBL/GenBank/DDBJ whole genome shotgun (WGS) entry which is preliminary data.</text>
</comment>
<accession>A0AAN9LL95</accession>
<feature type="signal peptide" evidence="1">
    <location>
        <begin position="1"/>
        <end position="23"/>
    </location>
</feature>
<proteinExistence type="predicted"/>